<dbReference type="EMBL" id="CP006934">
    <property type="protein sequence ID" value="AHI53475.1"/>
    <property type="molecule type" value="Genomic_DNA"/>
</dbReference>
<keyword evidence="1" id="KW-1133">Transmembrane helix</keyword>
<feature type="transmembrane region" description="Helical" evidence="1">
    <location>
        <begin position="170"/>
        <end position="192"/>
    </location>
</feature>
<feature type="transmembrane region" description="Helical" evidence="1">
    <location>
        <begin position="6"/>
        <end position="24"/>
    </location>
</feature>
<proteinExistence type="predicted"/>
<dbReference type="KEGG" id="ssab:SSABA_v1c00630"/>
<keyword evidence="3" id="KW-1185">Reference proteome</keyword>
<feature type="transmembrane region" description="Helical" evidence="1">
    <location>
        <begin position="36"/>
        <end position="60"/>
    </location>
</feature>
<evidence type="ECO:0000313" key="3">
    <source>
        <dbReference type="Proteomes" id="UP000019265"/>
    </source>
</evidence>
<dbReference type="Gene3D" id="1.10.1760.20">
    <property type="match status" value="1"/>
</dbReference>
<dbReference type="HOGENOM" id="CLU_095294_0_0_14"/>
<dbReference type="OrthoDB" id="400439at2"/>
<evidence type="ECO:0000256" key="1">
    <source>
        <dbReference type="SAM" id="Phobius"/>
    </source>
</evidence>
<protein>
    <recommendedName>
        <fullName evidence="4">Folate family ECF transporter S component</fullName>
    </recommendedName>
</protein>
<dbReference type="Proteomes" id="UP000019265">
    <property type="component" value="Chromosome"/>
</dbReference>
<name>W6A9A8_9MOLU</name>
<dbReference type="NCBIfam" id="TIGR04518">
    <property type="entry name" value="ECF_S_folT_fam"/>
    <property type="match status" value="1"/>
</dbReference>
<accession>W6A9A8</accession>
<evidence type="ECO:0000313" key="2">
    <source>
        <dbReference type="EMBL" id="AHI53475.1"/>
    </source>
</evidence>
<feature type="transmembrane region" description="Helical" evidence="1">
    <location>
        <begin position="105"/>
        <end position="127"/>
    </location>
</feature>
<sequence length="242" mass="27384">MLYLWTNLAAALGIFILFILAFFMEGWSFKKLNIKTISVISLLTAMSVVLTNFIGYSFPLFGGTVILAFGDWILFLTGLTFGPLAGVIVGICVDLTGSLIQISGTFHLGFMLIKVMLGFGGALIFYFRTNNFIYLKILLIYGIIYTITSLLLNPIWLYASGWGEAVFVNFVFKLIKLPFGIAIYPLLTYFSFITVTKLVNDWDPYQVWCFRKGKIDFFGKISKESTSIKVEKQENEHEQIEN</sequence>
<feature type="transmembrane region" description="Helical" evidence="1">
    <location>
        <begin position="133"/>
        <end position="158"/>
    </location>
</feature>
<keyword evidence="1" id="KW-0472">Membrane</keyword>
<feature type="transmembrane region" description="Helical" evidence="1">
    <location>
        <begin position="72"/>
        <end position="93"/>
    </location>
</feature>
<evidence type="ECO:0008006" key="4">
    <source>
        <dbReference type="Google" id="ProtNLM"/>
    </source>
</evidence>
<dbReference type="RefSeq" id="WP_025250615.1">
    <property type="nucleotide sequence ID" value="NZ_CP006934.1"/>
</dbReference>
<dbReference type="PATRIC" id="fig|1276257.3.peg.64"/>
<dbReference type="AlphaFoldDB" id="W6A9A8"/>
<organism evidence="2 3">
    <name type="scientific">Spiroplasma sabaudiense Ar-1343</name>
    <dbReference type="NCBI Taxonomy" id="1276257"/>
    <lineage>
        <taxon>Bacteria</taxon>
        <taxon>Bacillati</taxon>
        <taxon>Mycoplasmatota</taxon>
        <taxon>Mollicutes</taxon>
        <taxon>Entomoplasmatales</taxon>
        <taxon>Spiroplasmataceae</taxon>
        <taxon>Spiroplasma</taxon>
    </lineage>
</organism>
<dbReference type="STRING" id="1276257.SSABA_v1c00630"/>
<keyword evidence="1" id="KW-0812">Transmembrane</keyword>
<dbReference type="InterPro" id="IPR030949">
    <property type="entry name" value="ECF_S_folate_fam"/>
</dbReference>
<dbReference type="eggNOG" id="COG3275">
    <property type="taxonomic scope" value="Bacteria"/>
</dbReference>
<reference evidence="2 3" key="1">
    <citation type="journal article" date="2014" name="Genome Biol. Evol.">
        <title>Molecular evolution of the substrate utilization strategies and putative virulence factors in mosquito-associated Spiroplasma species.</title>
        <authorList>
            <person name="Chang T.H."/>
            <person name="Lo W.S."/>
            <person name="Ku C."/>
            <person name="Chen L.L."/>
            <person name="Kuo C.H."/>
        </authorList>
    </citation>
    <scope>NUCLEOTIDE SEQUENCE [LARGE SCALE GENOMIC DNA]</scope>
    <source>
        <strain evidence="2">Ar-1343</strain>
    </source>
</reference>
<gene>
    <name evidence="2" type="ORF">SSABA_v1c00630</name>
</gene>